<feature type="transmembrane region" description="Helical" evidence="7">
    <location>
        <begin position="269"/>
        <end position="288"/>
    </location>
</feature>
<feature type="transmembrane region" description="Helical" evidence="7">
    <location>
        <begin position="78"/>
        <end position="97"/>
    </location>
</feature>
<dbReference type="SUPFAM" id="SSF103481">
    <property type="entry name" value="Multidrug resistance efflux transporter EmrE"/>
    <property type="match status" value="2"/>
</dbReference>
<dbReference type="Gene3D" id="1.10.3730.20">
    <property type="match status" value="1"/>
</dbReference>
<evidence type="ECO:0000313" key="10">
    <source>
        <dbReference type="EMBL" id="RSI09355.1"/>
    </source>
</evidence>
<dbReference type="Pfam" id="PF00892">
    <property type="entry name" value="EamA"/>
    <property type="match status" value="2"/>
</dbReference>
<feature type="domain" description="EamA" evidence="8">
    <location>
        <begin position="156"/>
        <end position="287"/>
    </location>
</feature>
<evidence type="ECO:0000256" key="7">
    <source>
        <dbReference type="SAM" id="Phobius"/>
    </source>
</evidence>
<dbReference type="RefSeq" id="WP_002894631.1">
    <property type="nucleotide sequence ID" value="NZ_CP054570.1"/>
</dbReference>
<evidence type="ECO:0000256" key="6">
    <source>
        <dbReference type="ARBA" id="ARBA00023136"/>
    </source>
</evidence>
<feature type="transmembrane region" description="Helical" evidence="7">
    <location>
        <begin position="129"/>
        <end position="146"/>
    </location>
</feature>
<dbReference type="PANTHER" id="PTHR42920">
    <property type="entry name" value="OS03G0707200 PROTEIN-RELATED"/>
    <property type="match status" value="1"/>
</dbReference>
<comment type="subcellular location">
    <subcellularLocation>
        <location evidence="1">Cell membrane</location>
        <topology evidence="1">Multi-pass membrane protein</topology>
    </subcellularLocation>
</comment>
<keyword evidence="6 7" id="KW-0472">Membrane</keyword>
<name>A0A3R9I4K5_STRSA</name>
<dbReference type="PANTHER" id="PTHR42920:SF11">
    <property type="entry name" value="INNER MEMBRANE PROTEIN YTFF"/>
    <property type="match status" value="1"/>
</dbReference>
<dbReference type="InterPro" id="IPR051258">
    <property type="entry name" value="Diverse_Substrate_Transporter"/>
</dbReference>
<evidence type="ECO:0000259" key="8">
    <source>
        <dbReference type="Pfam" id="PF00892"/>
    </source>
</evidence>
<dbReference type="AlphaFoldDB" id="A0A3R9I4K5"/>
<evidence type="ECO:0000256" key="5">
    <source>
        <dbReference type="ARBA" id="ARBA00022989"/>
    </source>
</evidence>
<feature type="transmembrane region" description="Helical" evidence="7">
    <location>
        <begin position="103"/>
        <end position="122"/>
    </location>
</feature>
<feature type="transmembrane region" description="Helical" evidence="7">
    <location>
        <begin position="182"/>
        <end position="206"/>
    </location>
</feature>
<dbReference type="Proteomes" id="UP000509459">
    <property type="component" value="Chromosome"/>
</dbReference>
<dbReference type="Proteomes" id="UP000272846">
    <property type="component" value="Unassembled WGS sequence"/>
</dbReference>
<keyword evidence="4 7" id="KW-0812">Transmembrane</keyword>
<evidence type="ECO:0000256" key="3">
    <source>
        <dbReference type="ARBA" id="ARBA00022475"/>
    </source>
</evidence>
<dbReference type="EMBL" id="CP054570">
    <property type="protein sequence ID" value="QKQ43346.1"/>
    <property type="molecule type" value="Genomic_DNA"/>
</dbReference>
<proteinExistence type="inferred from homology"/>
<dbReference type="GO" id="GO:0005886">
    <property type="term" value="C:plasma membrane"/>
    <property type="evidence" value="ECO:0007669"/>
    <property type="project" value="UniProtKB-SubCell"/>
</dbReference>
<gene>
    <name evidence="10" type="ORF">D8888_00345</name>
    <name evidence="9" type="ORF">FOC72_02000</name>
</gene>
<keyword evidence="3" id="KW-1003">Cell membrane</keyword>
<feature type="domain" description="EamA" evidence="8">
    <location>
        <begin position="9"/>
        <end position="145"/>
    </location>
</feature>
<feature type="transmembrane region" description="Helical" evidence="7">
    <location>
        <begin position="246"/>
        <end position="263"/>
    </location>
</feature>
<keyword evidence="5 7" id="KW-1133">Transmembrane helix</keyword>
<evidence type="ECO:0000313" key="9">
    <source>
        <dbReference type="EMBL" id="QKQ43346.1"/>
    </source>
</evidence>
<evidence type="ECO:0000256" key="4">
    <source>
        <dbReference type="ARBA" id="ARBA00022692"/>
    </source>
</evidence>
<reference evidence="10 11" key="1">
    <citation type="submission" date="2018-11" db="EMBL/GenBank/DDBJ databases">
        <title>Species Designations Belie Phenotypic and Genotypic Heterogeneity in Oral Streptococci.</title>
        <authorList>
            <person name="Velsko I."/>
        </authorList>
    </citation>
    <scope>NUCLEOTIDE SEQUENCE [LARGE SCALE GENOMIC DNA]</scope>
    <source>
        <strain evidence="10 11">KLC04</strain>
    </source>
</reference>
<dbReference type="EMBL" id="RJMK01000001">
    <property type="protein sequence ID" value="RSI09355.1"/>
    <property type="molecule type" value="Genomic_DNA"/>
</dbReference>
<evidence type="ECO:0000256" key="2">
    <source>
        <dbReference type="ARBA" id="ARBA00007362"/>
    </source>
</evidence>
<evidence type="ECO:0000313" key="11">
    <source>
        <dbReference type="Proteomes" id="UP000272846"/>
    </source>
</evidence>
<organism evidence="10 11">
    <name type="scientific">Streptococcus sanguinis</name>
    <dbReference type="NCBI Taxonomy" id="1305"/>
    <lineage>
        <taxon>Bacteria</taxon>
        <taxon>Bacillati</taxon>
        <taxon>Bacillota</taxon>
        <taxon>Bacilli</taxon>
        <taxon>Lactobacillales</taxon>
        <taxon>Streptococcaceae</taxon>
        <taxon>Streptococcus</taxon>
    </lineage>
</organism>
<feature type="transmembrane region" description="Helical" evidence="7">
    <location>
        <begin position="212"/>
        <end position="234"/>
    </location>
</feature>
<feature type="transmembrane region" description="Helical" evidence="7">
    <location>
        <begin position="38"/>
        <end position="58"/>
    </location>
</feature>
<dbReference type="InterPro" id="IPR037185">
    <property type="entry name" value="EmrE-like"/>
</dbReference>
<comment type="similarity">
    <text evidence="2">Belongs to the EamA transporter family.</text>
</comment>
<evidence type="ECO:0000256" key="1">
    <source>
        <dbReference type="ARBA" id="ARBA00004651"/>
    </source>
</evidence>
<evidence type="ECO:0000313" key="12">
    <source>
        <dbReference type="Proteomes" id="UP000509459"/>
    </source>
</evidence>
<feature type="transmembrane region" description="Helical" evidence="7">
    <location>
        <begin position="152"/>
        <end position="170"/>
    </location>
</feature>
<dbReference type="InterPro" id="IPR000620">
    <property type="entry name" value="EamA_dom"/>
</dbReference>
<protein>
    <submittedName>
        <fullName evidence="9">DMT family transporter</fullName>
    </submittedName>
    <submittedName>
        <fullName evidence="10">EamA-like transporter family protein</fullName>
    </submittedName>
</protein>
<sequence>MLKQKTKTSAVILALLAAGFYAINTPFSKVLLNNVTPTFIAAFLYLGAGLGVGIMYLFHIKKEKKSERLTKQDLPYTIGMIGLDIAAPIFLMIGIKMGTASNASLLGNFEIVATALMALLFFKEKVSRKLWIAIGFITLSSIVLSFEGSDSFQFSIGSFFVILATCCWGLENNCTRKMSDKSTYEIVLLKGIFSGGGAFTIALVLGEKIPEMKYIAEVMLLGFVAYGLSIFLYIRAQRDLGAAKTSSFYAVAPFVGSFLAFAVNGEKLALEYFIGLALMLLGTVFVVYDTMVKHHLHEHKHTIVHTHNGVTHTHVITHEHEHKHFGNEERHNHKHEDYINSQEHKLAHANGL</sequence>
<reference evidence="9 12" key="2">
    <citation type="submission" date="2020-05" db="EMBL/GenBank/DDBJ databases">
        <title>FDA dAtabase for Regulatory Grade micrObial Sequences (FDA-ARGOS): Supporting development and validation of Infectious Disease Dx tests.</title>
        <authorList>
            <person name="Bojja K."/>
            <person name="Kessler A."/>
            <person name="Tallon L."/>
            <person name="Sadzewicz L."/>
            <person name="Zhao X."/>
            <person name="Vavikolanu K."/>
            <person name="Mehta A."/>
            <person name="Aluvathingal J."/>
            <person name="Nadendla S."/>
            <person name="Myers T."/>
            <person name="Yan Y."/>
            <person name="Sichtig H."/>
        </authorList>
    </citation>
    <scope>NUCLEOTIDE SEQUENCE [LARGE SCALE GENOMIC DNA]</scope>
    <source>
        <strain evidence="9 12">FDAARGOS_770</strain>
    </source>
</reference>
<accession>A0A3R9I4K5</accession>